<dbReference type="OrthoDB" id="1912763at2"/>
<name>A0A1I0WGM4_9CLOT</name>
<reference evidence="1 2" key="1">
    <citation type="submission" date="2016-10" db="EMBL/GenBank/DDBJ databases">
        <authorList>
            <person name="de Groot N.N."/>
        </authorList>
    </citation>
    <scope>NUCLEOTIDE SEQUENCE [LARGE SCALE GENOMIC DNA]</scope>
    <source>
        <strain evidence="1 2">DSM 12271</strain>
    </source>
</reference>
<dbReference type="AlphaFoldDB" id="A0A1I0WGM4"/>
<accession>A0A1I0WGM4</accession>
<evidence type="ECO:0000313" key="1">
    <source>
        <dbReference type="EMBL" id="SFA87280.1"/>
    </source>
</evidence>
<evidence type="ECO:0008006" key="3">
    <source>
        <dbReference type="Google" id="ProtNLM"/>
    </source>
</evidence>
<protein>
    <recommendedName>
        <fullName evidence="3">DUF1292 domain-containing protein</fullName>
    </recommendedName>
</protein>
<evidence type="ECO:0000313" key="2">
    <source>
        <dbReference type="Proteomes" id="UP000198619"/>
    </source>
</evidence>
<dbReference type="EMBL" id="FOKI01000005">
    <property type="protein sequence ID" value="SFA87280.1"/>
    <property type="molecule type" value="Genomic_DNA"/>
</dbReference>
<proteinExistence type="predicted"/>
<keyword evidence="2" id="KW-1185">Reference proteome</keyword>
<sequence length="72" mass="8315">MKGKVYSFRDEDGNLVNYTVKEHLLVNKSDYVIMCPENDTSHMEVYKFTDDALELVENQTELSNVKSASHIM</sequence>
<gene>
    <name evidence="1" type="ORF">SAMN04488528_100547</name>
</gene>
<organism evidence="1 2">
    <name type="scientific">Clostridium frigidicarnis</name>
    <dbReference type="NCBI Taxonomy" id="84698"/>
    <lineage>
        <taxon>Bacteria</taxon>
        <taxon>Bacillati</taxon>
        <taxon>Bacillota</taxon>
        <taxon>Clostridia</taxon>
        <taxon>Eubacteriales</taxon>
        <taxon>Clostridiaceae</taxon>
        <taxon>Clostridium</taxon>
    </lineage>
</organism>
<dbReference type="Proteomes" id="UP000198619">
    <property type="component" value="Unassembled WGS sequence"/>
</dbReference>
<dbReference type="RefSeq" id="WP_090039106.1">
    <property type="nucleotide sequence ID" value="NZ_FOKI01000005.1"/>
</dbReference>